<evidence type="ECO:0000313" key="1">
    <source>
        <dbReference type="EMBL" id="MCL7022172.1"/>
    </source>
</evidence>
<dbReference type="PANTHER" id="PTHR34569:SF2">
    <property type="entry name" value="EXPRESSED PROTEIN"/>
    <property type="match status" value="1"/>
</dbReference>
<accession>A0AA41UWB2</accession>
<sequence>MGSEEVLPVSSSIRRRRNSFPSSMVLDIPIQLQTNEDKVSSSSLDFELFSFKPSSLSSSAQDDDKYTSLKDLMPYSLSAAAQSPTGSMIQPCYEISIRNRLVKQAAWAYLQPMSSSSPGSSSGNSIKRMWFRFENQYVKNPINACLDFIKRRLIPMVSRVFDRLISWFNLVMG</sequence>
<dbReference type="EMBL" id="JAJJMA010008789">
    <property type="protein sequence ID" value="MCL7022172.1"/>
    <property type="molecule type" value="Genomic_DNA"/>
</dbReference>
<name>A0AA41UWB2_PAPNU</name>
<dbReference type="AlphaFoldDB" id="A0AA41UWB2"/>
<proteinExistence type="predicted"/>
<evidence type="ECO:0000313" key="2">
    <source>
        <dbReference type="Proteomes" id="UP001177140"/>
    </source>
</evidence>
<organism evidence="1 2">
    <name type="scientific">Papaver nudicaule</name>
    <name type="common">Iceland poppy</name>
    <dbReference type="NCBI Taxonomy" id="74823"/>
    <lineage>
        <taxon>Eukaryota</taxon>
        <taxon>Viridiplantae</taxon>
        <taxon>Streptophyta</taxon>
        <taxon>Embryophyta</taxon>
        <taxon>Tracheophyta</taxon>
        <taxon>Spermatophyta</taxon>
        <taxon>Magnoliopsida</taxon>
        <taxon>Ranunculales</taxon>
        <taxon>Papaveraceae</taxon>
        <taxon>Papaveroideae</taxon>
        <taxon>Papaver</taxon>
    </lineage>
</organism>
<reference evidence="1" key="1">
    <citation type="submission" date="2022-03" db="EMBL/GenBank/DDBJ databases">
        <title>A functionally conserved STORR gene fusion in Papaver species that diverged 16.8 million years ago.</title>
        <authorList>
            <person name="Catania T."/>
        </authorList>
    </citation>
    <scope>NUCLEOTIDE SEQUENCE</scope>
    <source>
        <strain evidence="1">S-191538</strain>
    </source>
</reference>
<gene>
    <name evidence="1" type="ORF">MKW94_015605</name>
</gene>
<dbReference type="PANTHER" id="PTHR34569">
    <property type="entry name" value="EXPRESSED PROTEIN"/>
    <property type="match status" value="1"/>
</dbReference>
<protein>
    <submittedName>
        <fullName evidence="1">Uncharacterized protein</fullName>
    </submittedName>
</protein>
<keyword evidence="2" id="KW-1185">Reference proteome</keyword>
<dbReference type="Proteomes" id="UP001177140">
    <property type="component" value="Unassembled WGS sequence"/>
</dbReference>
<comment type="caution">
    <text evidence="1">The sequence shown here is derived from an EMBL/GenBank/DDBJ whole genome shotgun (WGS) entry which is preliminary data.</text>
</comment>